<keyword evidence="2" id="KW-0378">Hydrolase</keyword>
<dbReference type="PANTHER" id="PTHR13710:SF84">
    <property type="entry name" value="ATP-DEPENDENT DNA HELICASE RECS-RELATED"/>
    <property type="match status" value="1"/>
</dbReference>
<dbReference type="SMART" id="SM00487">
    <property type="entry name" value="DEXDc"/>
    <property type="match status" value="1"/>
</dbReference>
<dbReference type="Pfam" id="PF00270">
    <property type="entry name" value="DEAD"/>
    <property type="match status" value="1"/>
</dbReference>
<evidence type="ECO:0000256" key="1">
    <source>
        <dbReference type="ARBA" id="ARBA00022741"/>
    </source>
</evidence>
<dbReference type="PROSITE" id="PS51194">
    <property type="entry name" value="HELICASE_CTER"/>
    <property type="match status" value="1"/>
</dbReference>
<dbReference type="AlphaFoldDB" id="A0A0M2SX67"/>
<comment type="caution">
    <text evidence="7">The sequence shown here is derived from an EMBL/GenBank/DDBJ whole genome shotgun (WGS) entry which is preliminary data.</text>
</comment>
<dbReference type="InterPro" id="IPR004589">
    <property type="entry name" value="DNA_helicase_ATP-dep_RecQ"/>
</dbReference>
<organism evidence="7 8">
    <name type="scientific">Mesobacillus campisalis</name>
    <dbReference type="NCBI Taxonomy" id="1408103"/>
    <lineage>
        <taxon>Bacteria</taxon>
        <taxon>Bacillati</taxon>
        <taxon>Bacillota</taxon>
        <taxon>Bacilli</taxon>
        <taxon>Bacillales</taxon>
        <taxon>Bacillaceae</taxon>
        <taxon>Mesobacillus</taxon>
    </lineage>
</organism>
<dbReference type="OrthoDB" id="9763310at2"/>
<dbReference type="FunFam" id="3.40.50.300:FF:001363">
    <property type="entry name" value="ATP-dependent DNA helicase RecQ"/>
    <property type="match status" value="1"/>
</dbReference>
<dbReference type="GO" id="GO:0003676">
    <property type="term" value="F:nucleic acid binding"/>
    <property type="evidence" value="ECO:0007669"/>
    <property type="project" value="InterPro"/>
</dbReference>
<dbReference type="GO" id="GO:0043138">
    <property type="term" value="F:3'-5' DNA helicase activity"/>
    <property type="evidence" value="ECO:0007669"/>
    <property type="project" value="TreeGrafter"/>
</dbReference>
<dbReference type="NCBIfam" id="TIGR00614">
    <property type="entry name" value="recQ_fam"/>
    <property type="match status" value="1"/>
</dbReference>
<evidence type="ECO:0000256" key="4">
    <source>
        <dbReference type="ARBA" id="ARBA00022840"/>
    </source>
</evidence>
<dbReference type="InterPro" id="IPR014001">
    <property type="entry name" value="Helicase_ATP-bd"/>
</dbReference>
<dbReference type="SUPFAM" id="SSF52540">
    <property type="entry name" value="P-loop containing nucleoside triphosphate hydrolases"/>
    <property type="match status" value="1"/>
</dbReference>
<keyword evidence="4" id="KW-0067">ATP-binding</keyword>
<protein>
    <submittedName>
        <fullName evidence="7">ATP-dependent DNA helicase</fullName>
    </submittedName>
</protein>
<dbReference type="GO" id="GO:0016787">
    <property type="term" value="F:hydrolase activity"/>
    <property type="evidence" value="ECO:0007669"/>
    <property type="project" value="UniProtKB-KW"/>
</dbReference>
<dbReference type="GO" id="GO:0006281">
    <property type="term" value="P:DNA repair"/>
    <property type="evidence" value="ECO:0007669"/>
    <property type="project" value="TreeGrafter"/>
</dbReference>
<dbReference type="SMART" id="SM00490">
    <property type="entry name" value="HELICc"/>
    <property type="match status" value="1"/>
</dbReference>
<proteinExistence type="predicted"/>
<dbReference type="Proteomes" id="UP000034166">
    <property type="component" value="Unassembled WGS sequence"/>
</dbReference>
<dbReference type="InterPro" id="IPR027417">
    <property type="entry name" value="P-loop_NTPase"/>
</dbReference>
<sequence length="499" mass="56727">MNLEQALNRYFQFPSFKPGQKETIQSILAGRHAIAMLPTGTGKSLCYQLPGYMLDGPVLIVSPLLSLMQDQVEQLKGRGEKRVVALNSFLTPIEKRNALSSLQNYKFIFISPEMLGTRLVINKLKSLRISLIAIDEAHCISQWGYDFRPDYLKLGEVRQVLGNPATLALTATATEEVRKDIARLLKLDSWDEHVLSVDRPEISMSVEILGQQEKLQRAFELVSNLQGPGIIYFSSRKMAEHVAAFLRDKGEQAMAYHGGLDQESRILIQQQFLNGQFNVVCATSAFGMGINKGDIRYVIHYHLSLQLESYLQEIGRAGRDGNKSLAVLLYAPGDEQLSYQLAEAELPESAQVGRLFALIREKCFEPDDVEENAEFLSASCGFSETQWRIVANFLKSLRQEPAERLKEQIERFAEKRLLIKKSQIENMVRYILHDGCKREYIHYHFGEKHCFEVTNCCSFCGLDFVNFRKHLASPELPIQYDWKKELASMLLAQAGDFNE</sequence>
<evidence type="ECO:0000256" key="2">
    <source>
        <dbReference type="ARBA" id="ARBA00022801"/>
    </source>
</evidence>
<dbReference type="RefSeq" id="WP_046524127.1">
    <property type="nucleotide sequence ID" value="NZ_LAYY01000013.1"/>
</dbReference>
<keyword evidence="1" id="KW-0547">Nucleotide-binding</keyword>
<dbReference type="PROSITE" id="PS51192">
    <property type="entry name" value="HELICASE_ATP_BIND_1"/>
    <property type="match status" value="1"/>
</dbReference>
<gene>
    <name evidence="7" type="ORF">WQ57_12570</name>
</gene>
<name>A0A0M2SX67_9BACI</name>
<dbReference type="GO" id="GO:0006310">
    <property type="term" value="P:DNA recombination"/>
    <property type="evidence" value="ECO:0007669"/>
    <property type="project" value="InterPro"/>
</dbReference>
<evidence type="ECO:0000256" key="3">
    <source>
        <dbReference type="ARBA" id="ARBA00022806"/>
    </source>
</evidence>
<feature type="domain" description="Helicase C-terminal" evidence="6">
    <location>
        <begin position="214"/>
        <end position="377"/>
    </location>
</feature>
<dbReference type="GO" id="GO:0043590">
    <property type="term" value="C:bacterial nucleoid"/>
    <property type="evidence" value="ECO:0007669"/>
    <property type="project" value="TreeGrafter"/>
</dbReference>
<dbReference type="GO" id="GO:0009378">
    <property type="term" value="F:four-way junction helicase activity"/>
    <property type="evidence" value="ECO:0007669"/>
    <property type="project" value="TreeGrafter"/>
</dbReference>
<keyword evidence="3 7" id="KW-0347">Helicase</keyword>
<dbReference type="GO" id="GO:0005524">
    <property type="term" value="F:ATP binding"/>
    <property type="evidence" value="ECO:0007669"/>
    <property type="project" value="UniProtKB-KW"/>
</dbReference>
<evidence type="ECO:0000313" key="7">
    <source>
        <dbReference type="EMBL" id="KKK37567.1"/>
    </source>
</evidence>
<dbReference type="PANTHER" id="PTHR13710">
    <property type="entry name" value="DNA HELICASE RECQ FAMILY MEMBER"/>
    <property type="match status" value="1"/>
</dbReference>
<evidence type="ECO:0000259" key="5">
    <source>
        <dbReference type="PROSITE" id="PS51192"/>
    </source>
</evidence>
<evidence type="ECO:0000313" key="8">
    <source>
        <dbReference type="Proteomes" id="UP000034166"/>
    </source>
</evidence>
<reference evidence="7 8" key="1">
    <citation type="submission" date="2015-04" db="EMBL/GenBank/DDBJ databases">
        <title>Taxonomic description and genome sequence of Bacillus campisalis sp. nov., a novel member of the genus Bacillus isolated from solar saltern.</title>
        <authorList>
            <person name="Mathan Kumar R."/>
            <person name="Kaur G."/>
            <person name="Kumar A."/>
            <person name="Singh N.K."/>
            <person name="Kaur N."/>
            <person name="Kumar N."/>
            <person name="Mayilraj S."/>
        </authorList>
    </citation>
    <scope>NUCLEOTIDE SEQUENCE [LARGE SCALE GENOMIC DNA]</scope>
    <source>
        <strain evidence="7 8">SA2-6</strain>
    </source>
</reference>
<dbReference type="CDD" id="cd17920">
    <property type="entry name" value="DEXHc_RecQ"/>
    <property type="match status" value="1"/>
</dbReference>
<feature type="domain" description="Helicase ATP-binding" evidence="5">
    <location>
        <begin position="24"/>
        <end position="191"/>
    </location>
</feature>
<keyword evidence="8" id="KW-1185">Reference proteome</keyword>
<dbReference type="GO" id="GO:0005737">
    <property type="term" value="C:cytoplasm"/>
    <property type="evidence" value="ECO:0007669"/>
    <property type="project" value="TreeGrafter"/>
</dbReference>
<accession>A0A0M2SX67</accession>
<dbReference type="Gene3D" id="3.40.50.300">
    <property type="entry name" value="P-loop containing nucleotide triphosphate hydrolases"/>
    <property type="match status" value="2"/>
</dbReference>
<dbReference type="PATRIC" id="fig|1408103.3.peg.2833"/>
<dbReference type="InterPro" id="IPR001650">
    <property type="entry name" value="Helicase_C-like"/>
</dbReference>
<dbReference type="Pfam" id="PF00271">
    <property type="entry name" value="Helicase_C"/>
    <property type="match status" value="1"/>
</dbReference>
<dbReference type="GO" id="GO:0030894">
    <property type="term" value="C:replisome"/>
    <property type="evidence" value="ECO:0007669"/>
    <property type="project" value="TreeGrafter"/>
</dbReference>
<evidence type="ECO:0000259" key="6">
    <source>
        <dbReference type="PROSITE" id="PS51194"/>
    </source>
</evidence>
<dbReference type="InterPro" id="IPR011545">
    <property type="entry name" value="DEAD/DEAH_box_helicase_dom"/>
</dbReference>
<dbReference type="EMBL" id="LAYY01000013">
    <property type="protein sequence ID" value="KKK37567.1"/>
    <property type="molecule type" value="Genomic_DNA"/>
</dbReference>